<dbReference type="GO" id="GO:0097588">
    <property type="term" value="P:archaeal or bacterial-type flagellum-dependent cell motility"/>
    <property type="evidence" value="ECO:0007669"/>
    <property type="project" value="UniProtKB-KW"/>
</dbReference>
<keyword evidence="6" id="KW-1133">Transmembrane helix</keyword>
<evidence type="ECO:0000256" key="1">
    <source>
        <dbReference type="ARBA" id="ARBA00001946"/>
    </source>
</evidence>
<comment type="cofactor">
    <cofactor evidence="1">
        <name>Mg(2+)</name>
        <dbReference type="ChEBI" id="CHEBI:18420"/>
    </cofactor>
</comment>
<dbReference type="KEGG" id="ccoc:CCON33237_1423"/>
<evidence type="ECO:0000256" key="4">
    <source>
        <dbReference type="ARBA" id="ARBA00022779"/>
    </source>
</evidence>
<evidence type="ECO:0000256" key="3">
    <source>
        <dbReference type="ARBA" id="ARBA00022553"/>
    </source>
</evidence>
<dbReference type="SUPFAM" id="SSF52172">
    <property type="entry name" value="CheY-like"/>
    <property type="match status" value="1"/>
</dbReference>
<name>A0A0M5MER9_9BACT</name>
<dbReference type="GO" id="GO:0006935">
    <property type="term" value="P:chemotaxis"/>
    <property type="evidence" value="ECO:0007669"/>
    <property type="project" value="UniProtKB-KW"/>
</dbReference>
<dbReference type="Proteomes" id="UP000066049">
    <property type="component" value="Chromosome"/>
</dbReference>
<dbReference type="AlphaFoldDB" id="A0A0M5MER9"/>
<dbReference type="EMBL" id="CP012541">
    <property type="protein sequence ID" value="ALF48075.1"/>
    <property type="molecule type" value="Genomic_DNA"/>
</dbReference>
<comment type="caution">
    <text evidence="5">Lacks conserved residue(s) required for the propagation of feature annotation.</text>
</comment>
<keyword evidence="4" id="KW-0283">Flagellar rotation</keyword>
<dbReference type="PANTHER" id="PTHR44591">
    <property type="entry name" value="STRESS RESPONSE REGULATOR PROTEIN 1"/>
    <property type="match status" value="1"/>
</dbReference>
<accession>A0A0M5MER9</accession>
<dbReference type="RefSeq" id="WP_054197012.1">
    <property type="nucleotide sequence ID" value="NZ_CABPUF010000005.1"/>
</dbReference>
<evidence type="ECO:0000313" key="8">
    <source>
        <dbReference type="EMBL" id="ALF48075.1"/>
    </source>
</evidence>
<proteinExistence type="predicted"/>
<dbReference type="GO" id="GO:0000160">
    <property type="term" value="P:phosphorelay signal transduction system"/>
    <property type="evidence" value="ECO:0007669"/>
    <property type="project" value="InterPro"/>
</dbReference>
<evidence type="ECO:0000313" key="9">
    <source>
        <dbReference type="Proteomes" id="UP000066049"/>
    </source>
</evidence>
<dbReference type="PATRIC" id="fig|199.248.peg.1470"/>
<dbReference type="InterPro" id="IPR050595">
    <property type="entry name" value="Bact_response_regulator"/>
</dbReference>
<evidence type="ECO:0000256" key="5">
    <source>
        <dbReference type="PROSITE-ProRule" id="PRU00169"/>
    </source>
</evidence>
<keyword evidence="6" id="KW-0472">Membrane</keyword>
<dbReference type="PANTHER" id="PTHR44591:SF3">
    <property type="entry name" value="RESPONSE REGULATORY DOMAIN-CONTAINING PROTEIN"/>
    <property type="match status" value="1"/>
</dbReference>
<sequence>MKNNKFYILLAPIIISAIFCAYSGNESYKNFTDLKDLNEKLYKQSLVFQTIRSVIQEHDTLIGKSQEDIKKLRDSTLKNTQKFINSIRKDDRTEIRNVNKLKELLANLNQNDKFDELFYEFFQNINGEIDSDFKQDLDRDFPLIIKAYAATLSKIYNQLSLANNTKYYVKNIFINGLLFSINNDVRENIYSVKDNTPNLDMLPKSELKENIYKDFNQFEANYQAKKIREAKAKIAFSEKLNIEDIILIKQYEDDKFILLLDSAINIKNELLELTESEKINFGIKTFFEFLLCGLLILSLLGISARLKFLKVLIDKSKYISNYILSSKETSADNAISKLIKAYEDLKETYIKDSSFFQIKDRYILSVSKKLESINKEIFTSTAALKIETNNSKKQVFIDTIEKNANIMTSLYNNAKNISNVKKYSECNKTEIFDPQKSFEEILQANIVYSQSKKINFISYLDPSLTNELEGNLNSLKTAFNSIFLASLSMSLRHQNIIIAIKKVQKEFDRSGLCSVSFSIKNSSAAMSEKQISDIFSDDENSLNNDESEFYLKIAQIYLKNLESKLEINSFPSIGNEFKFVVIFKTTSNYKDFDIKCNHKLAFLQDVNVAYNEAFEQTTKDLGLKVDMLTSANPSITKNYDAIFLRNTNKQGQDIKNPLILKDPLTPLSITRLLCLGEADIMNKNLNDKPKILICDTNEIYIGITASGFSKFNCEVVGVCNKKDLKQAIKQGDFDLIFVGSKFFEAEKNSLQKNLDLIKAAIQNAKIPIILMLSNTSNIDGESVKEYFNAYIKTPINSDELAQIFRKFLPNFGEIAIDESYLAKSENIILFKKSPMENKIFSSALGEFYNTLETTNSFDELLTKIKTKTYGIVLIDENVKGFNYEELTRVVDKIRQSQKVDTRVLIFGAQERSEFPFVKVLAKNITKAELSATVREQIDSMGTSYAKSSYEFIKFNA</sequence>
<dbReference type="Gene3D" id="3.40.50.2300">
    <property type="match status" value="1"/>
</dbReference>
<dbReference type="InterPro" id="IPR001789">
    <property type="entry name" value="Sig_transdc_resp-reg_receiver"/>
</dbReference>
<feature type="transmembrane region" description="Helical" evidence="6">
    <location>
        <begin position="6"/>
        <end position="25"/>
    </location>
</feature>
<keyword evidence="3" id="KW-0597">Phosphoprotein</keyword>
<evidence type="ECO:0000256" key="2">
    <source>
        <dbReference type="ARBA" id="ARBA00022500"/>
    </source>
</evidence>
<dbReference type="PROSITE" id="PS50110">
    <property type="entry name" value="RESPONSE_REGULATORY"/>
    <property type="match status" value="1"/>
</dbReference>
<keyword evidence="6" id="KW-0812">Transmembrane</keyword>
<feature type="domain" description="Response regulatory" evidence="7">
    <location>
        <begin position="690"/>
        <end position="808"/>
    </location>
</feature>
<gene>
    <name evidence="8" type="ORF">CCON33237_1423</name>
</gene>
<keyword evidence="2" id="KW-0145">Chemotaxis</keyword>
<evidence type="ECO:0000256" key="6">
    <source>
        <dbReference type="SAM" id="Phobius"/>
    </source>
</evidence>
<reference evidence="9" key="1">
    <citation type="submission" date="2015-08" db="EMBL/GenBank/DDBJ databases">
        <title>Comparative genomics of the Campylobacter concisus group.</title>
        <authorList>
            <person name="Miller W.G."/>
            <person name="Yee E."/>
            <person name="Chapman M.H."/>
            <person name="Huynh S."/>
            <person name="Bono J.L."/>
            <person name="On S.L.W."/>
            <person name="St Leger J."/>
            <person name="Foster G."/>
            <person name="Parker C.T."/>
        </authorList>
    </citation>
    <scope>NUCLEOTIDE SEQUENCE [LARGE SCALE GENOMIC DNA]</scope>
    <source>
        <strain evidence="9">ATCC 33237</strain>
    </source>
</reference>
<evidence type="ECO:0000259" key="7">
    <source>
        <dbReference type="PROSITE" id="PS50110"/>
    </source>
</evidence>
<dbReference type="GeneID" id="28663102"/>
<organism evidence="8 9">
    <name type="scientific">Campylobacter concisus</name>
    <dbReference type="NCBI Taxonomy" id="199"/>
    <lineage>
        <taxon>Bacteria</taxon>
        <taxon>Pseudomonadati</taxon>
        <taxon>Campylobacterota</taxon>
        <taxon>Epsilonproteobacteria</taxon>
        <taxon>Campylobacterales</taxon>
        <taxon>Campylobacteraceae</taxon>
        <taxon>Campylobacter</taxon>
    </lineage>
</organism>
<dbReference type="InterPro" id="IPR011006">
    <property type="entry name" value="CheY-like_superfamily"/>
</dbReference>
<protein>
    <submittedName>
        <fullName evidence="8">Putative membrane protein</fullName>
    </submittedName>
</protein>